<comment type="cofactor">
    <cofactor evidence="1">
        <name>Mg(2+)</name>
        <dbReference type="ChEBI" id="CHEBI:18420"/>
    </cofactor>
</comment>
<dbReference type="Gene3D" id="3.90.79.10">
    <property type="entry name" value="Nucleoside Triphosphate Pyrophosphohydrolase"/>
    <property type="match status" value="1"/>
</dbReference>
<dbReference type="AlphaFoldDB" id="A0A1W6YHY7"/>
<dbReference type="Pfam" id="PF00293">
    <property type="entry name" value="NUDIX"/>
    <property type="match status" value="1"/>
</dbReference>
<gene>
    <name evidence="5" type="ORF">CAL12_07375</name>
</gene>
<dbReference type="SUPFAM" id="SSF55811">
    <property type="entry name" value="Nudix"/>
    <property type="match status" value="1"/>
</dbReference>
<feature type="domain" description="Nudix hydrolase" evidence="4">
    <location>
        <begin position="21"/>
        <end position="154"/>
    </location>
</feature>
<dbReference type="PRINTS" id="PR00502">
    <property type="entry name" value="NUDIXFAMILY"/>
</dbReference>
<evidence type="ECO:0000256" key="1">
    <source>
        <dbReference type="ARBA" id="ARBA00001946"/>
    </source>
</evidence>
<dbReference type="PANTHER" id="PTHR43046:SF2">
    <property type="entry name" value="8-OXO-DGTP DIPHOSPHATASE-RELATED"/>
    <property type="match status" value="1"/>
</dbReference>
<dbReference type="InterPro" id="IPR015797">
    <property type="entry name" value="NUDIX_hydrolase-like_dom_sf"/>
</dbReference>
<dbReference type="EMBL" id="CP021108">
    <property type="protein sequence ID" value="ARP80677.1"/>
    <property type="molecule type" value="Genomic_DNA"/>
</dbReference>
<keyword evidence="6" id="KW-1185">Reference proteome</keyword>
<sequence length="164" mass="18141">MSAFAQSTLGRLRALVGPRPLLCPCVRIVLEGPDATVLLHERADFRGMWGLPGGHIELGESAEQAARRETREETGLDARVLLPFGHASNPAVETVTLPNGDVCQYQAVLFHCSQFEGTLRGDPLEAAVLRWVSLDEAPPPMMPHVRATLEAFRRYRRNGEFQLI</sequence>
<dbReference type="GO" id="GO:0016787">
    <property type="term" value="F:hydrolase activity"/>
    <property type="evidence" value="ECO:0007669"/>
    <property type="project" value="UniProtKB-KW"/>
</dbReference>
<accession>A0A1W6YHY7</accession>
<dbReference type="InterPro" id="IPR020476">
    <property type="entry name" value="Nudix_hydrolase"/>
</dbReference>
<dbReference type="Proteomes" id="UP000194151">
    <property type="component" value="Chromosome"/>
</dbReference>
<dbReference type="InterPro" id="IPR000086">
    <property type="entry name" value="NUDIX_hydrolase_dom"/>
</dbReference>
<organism evidence="5 6">
    <name type="scientific">Bordetella genomosp. 8</name>
    <dbReference type="NCBI Taxonomy" id="1416806"/>
    <lineage>
        <taxon>Bacteria</taxon>
        <taxon>Pseudomonadati</taxon>
        <taxon>Pseudomonadota</taxon>
        <taxon>Betaproteobacteria</taxon>
        <taxon>Burkholderiales</taxon>
        <taxon>Alcaligenaceae</taxon>
        <taxon>Bordetella</taxon>
    </lineage>
</organism>
<evidence type="ECO:0000313" key="6">
    <source>
        <dbReference type="Proteomes" id="UP000194151"/>
    </source>
</evidence>
<evidence type="ECO:0000259" key="4">
    <source>
        <dbReference type="PROSITE" id="PS51462"/>
    </source>
</evidence>
<protein>
    <recommendedName>
        <fullName evidence="4">Nudix hydrolase domain-containing protein</fullName>
    </recommendedName>
</protein>
<proteinExistence type="inferred from homology"/>
<dbReference type="STRING" id="1416806.CAL12_07375"/>
<keyword evidence="2 3" id="KW-0378">Hydrolase</keyword>
<evidence type="ECO:0000256" key="2">
    <source>
        <dbReference type="ARBA" id="ARBA00022801"/>
    </source>
</evidence>
<comment type="similarity">
    <text evidence="3">Belongs to the Nudix hydrolase family.</text>
</comment>
<evidence type="ECO:0000313" key="5">
    <source>
        <dbReference type="EMBL" id="ARP80677.1"/>
    </source>
</evidence>
<dbReference type="KEGG" id="bgv:CAL12_07375"/>
<dbReference type="RefSeq" id="WP_086063900.1">
    <property type="nucleotide sequence ID" value="NZ_CP021108.1"/>
</dbReference>
<evidence type="ECO:0000256" key="3">
    <source>
        <dbReference type="RuleBase" id="RU003476"/>
    </source>
</evidence>
<dbReference type="PANTHER" id="PTHR43046">
    <property type="entry name" value="GDP-MANNOSE MANNOSYL HYDROLASE"/>
    <property type="match status" value="1"/>
</dbReference>
<dbReference type="InterPro" id="IPR020084">
    <property type="entry name" value="NUDIX_hydrolase_CS"/>
</dbReference>
<dbReference type="PROSITE" id="PS00893">
    <property type="entry name" value="NUDIX_BOX"/>
    <property type="match status" value="1"/>
</dbReference>
<dbReference type="PROSITE" id="PS51462">
    <property type="entry name" value="NUDIX"/>
    <property type="match status" value="1"/>
</dbReference>
<name>A0A1W6YHY7_9BORD</name>
<dbReference type="OrthoDB" id="9816289at2"/>
<reference evidence="5 6" key="1">
    <citation type="submission" date="2017-05" db="EMBL/GenBank/DDBJ databases">
        <title>Complete and WGS of Bordetella genogroups.</title>
        <authorList>
            <person name="Spilker T."/>
            <person name="LiPuma J."/>
        </authorList>
    </citation>
    <scope>NUCLEOTIDE SEQUENCE [LARGE SCALE GENOMIC DNA]</scope>
    <source>
        <strain evidence="5 6">AU19157</strain>
    </source>
</reference>